<evidence type="ECO:0000313" key="10">
    <source>
        <dbReference type="Proteomes" id="UP000030103"/>
    </source>
</evidence>
<evidence type="ECO:0000256" key="4">
    <source>
        <dbReference type="PROSITE-ProRule" id="PRU00169"/>
    </source>
</evidence>
<dbReference type="Gene3D" id="1.10.10.10">
    <property type="entry name" value="Winged helix-like DNA-binding domain superfamily/Winged helix DNA-binding domain"/>
    <property type="match status" value="1"/>
</dbReference>
<evidence type="ECO:0000313" key="8">
    <source>
        <dbReference type="EMBL" id="KGN74145.1"/>
    </source>
</evidence>
<proteinExistence type="predicted"/>
<name>A0A0A2E9M9_9PORP</name>
<dbReference type="Pfam" id="PF00072">
    <property type="entry name" value="Response_reg"/>
    <property type="match status" value="1"/>
</dbReference>
<organism evidence="8 10">
    <name type="scientific">Porphyromonas macacae</name>
    <dbReference type="NCBI Taxonomy" id="28115"/>
    <lineage>
        <taxon>Bacteria</taxon>
        <taxon>Pseudomonadati</taxon>
        <taxon>Bacteroidota</taxon>
        <taxon>Bacteroidia</taxon>
        <taxon>Bacteroidales</taxon>
        <taxon>Porphyromonadaceae</taxon>
        <taxon>Porphyromonas</taxon>
    </lineage>
</organism>
<evidence type="ECO:0000313" key="11">
    <source>
        <dbReference type="Proteomes" id="UP000254156"/>
    </source>
</evidence>
<dbReference type="GO" id="GO:0000976">
    <property type="term" value="F:transcription cis-regulatory region binding"/>
    <property type="evidence" value="ECO:0007669"/>
    <property type="project" value="TreeGrafter"/>
</dbReference>
<dbReference type="Proteomes" id="UP000254156">
    <property type="component" value="Unassembled WGS sequence"/>
</dbReference>
<dbReference type="CDD" id="cd00383">
    <property type="entry name" value="trans_reg_C"/>
    <property type="match status" value="1"/>
</dbReference>
<evidence type="ECO:0000256" key="5">
    <source>
        <dbReference type="PROSITE-ProRule" id="PRU01091"/>
    </source>
</evidence>
<evidence type="ECO:0000259" key="6">
    <source>
        <dbReference type="PROSITE" id="PS50110"/>
    </source>
</evidence>
<dbReference type="PANTHER" id="PTHR48111">
    <property type="entry name" value="REGULATOR OF RPOS"/>
    <property type="match status" value="1"/>
</dbReference>
<dbReference type="SMART" id="SM00862">
    <property type="entry name" value="Trans_reg_C"/>
    <property type="match status" value="1"/>
</dbReference>
<dbReference type="GO" id="GO:0005829">
    <property type="term" value="C:cytosol"/>
    <property type="evidence" value="ECO:0007669"/>
    <property type="project" value="TreeGrafter"/>
</dbReference>
<dbReference type="eggNOG" id="COG0745">
    <property type="taxonomic scope" value="Bacteria"/>
</dbReference>
<keyword evidence="2" id="KW-0902">Two-component regulatory system</keyword>
<dbReference type="EMBL" id="JRFA01000015">
    <property type="protein sequence ID" value="KGN74145.1"/>
    <property type="molecule type" value="Genomic_DNA"/>
</dbReference>
<dbReference type="Pfam" id="PF00486">
    <property type="entry name" value="Trans_reg_C"/>
    <property type="match status" value="1"/>
</dbReference>
<dbReference type="InterPro" id="IPR001789">
    <property type="entry name" value="Sig_transdc_resp-reg_receiver"/>
</dbReference>
<evidence type="ECO:0000256" key="3">
    <source>
        <dbReference type="ARBA" id="ARBA00023125"/>
    </source>
</evidence>
<dbReference type="GO" id="GO:0000156">
    <property type="term" value="F:phosphorelay response regulator activity"/>
    <property type="evidence" value="ECO:0007669"/>
    <property type="project" value="TreeGrafter"/>
</dbReference>
<feature type="modified residue" description="4-aspartylphosphate" evidence="4">
    <location>
        <position position="55"/>
    </location>
</feature>
<evidence type="ECO:0000256" key="2">
    <source>
        <dbReference type="ARBA" id="ARBA00023012"/>
    </source>
</evidence>
<dbReference type="PROSITE" id="PS51755">
    <property type="entry name" value="OMPR_PHOB"/>
    <property type="match status" value="1"/>
</dbReference>
<dbReference type="RefSeq" id="WP_025003468.1">
    <property type="nucleotide sequence ID" value="NZ_JASBZX010000003.1"/>
</dbReference>
<keyword evidence="10" id="KW-1185">Reference proteome</keyword>
<feature type="domain" description="Response regulatory" evidence="6">
    <location>
        <begin position="6"/>
        <end position="120"/>
    </location>
</feature>
<keyword evidence="3 5" id="KW-0238">DNA-binding</keyword>
<dbReference type="InterPro" id="IPR001867">
    <property type="entry name" value="OmpR/PhoB-type_DNA-bd"/>
</dbReference>
<protein>
    <submittedName>
        <fullName evidence="9">Staphylococcal respiratory response protein A</fullName>
    </submittedName>
    <submittedName>
        <fullName evidence="8">Transcriptional regulator</fullName>
    </submittedName>
</protein>
<evidence type="ECO:0000259" key="7">
    <source>
        <dbReference type="PROSITE" id="PS51755"/>
    </source>
</evidence>
<dbReference type="InterPro" id="IPR036388">
    <property type="entry name" value="WH-like_DNA-bd_sf"/>
</dbReference>
<reference evidence="8 10" key="1">
    <citation type="submission" date="2014-09" db="EMBL/GenBank/DDBJ databases">
        <title>Draft Genome Sequence of Porphyromonas macacae COT-192_OH2859.</title>
        <authorList>
            <person name="Wallis C."/>
            <person name="Deusch O."/>
            <person name="O'Flynn C."/>
            <person name="Davis I."/>
            <person name="Horsfall A."/>
            <person name="Kirkwood N."/>
            <person name="Harris S."/>
            <person name="Eisen J.A."/>
            <person name="Coil D.A."/>
            <person name="Darling A.E."/>
            <person name="Jospin G."/>
            <person name="Alexiev A."/>
        </authorList>
    </citation>
    <scope>NUCLEOTIDE SEQUENCE [LARGE SCALE GENOMIC DNA]</scope>
    <source>
        <strain evidence="10">COT-192 OH2859</strain>
        <strain evidence="8">COT-192_OH2859</strain>
    </source>
</reference>
<gene>
    <name evidence="9" type="primary">srrA</name>
    <name evidence="8" type="ORF">HQ47_05595</name>
    <name evidence="9" type="ORF">NCTC11632_02107</name>
</gene>
<evidence type="ECO:0000313" key="9">
    <source>
        <dbReference type="EMBL" id="SUB89973.1"/>
    </source>
</evidence>
<dbReference type="EMBL" id="UGTF01000002">
    <property type="protein sequence ID" value="SUB89973.1"/>
    <property type="molecule type" value="Genomic_DNA"/>
</dbReference>
<dbReference type="InterPro" id="IPR039420">
    <property type="entry name" value="WalR-like"/>
</dbReference>
<dbReference type="GO" id="GO:0006355">
    <property type="term" value="P:regulation of DNA-templated transcription"/>
    <property type="evidence" value="ECO:0007669"/>
    <property type="project" value="InterPro"/>
</dbReference>
<evidence type="ECO:0000256" key="1">
    <source>
        <dbReference type="ARBA" id="ARBA00022553"/>
    </source>
</evidence>
<sequence>MDEHLKVLLCEDDESLGFLLKEFLEVKDFTVDLFTDGQLGADAFSQGKYDICILDVMMPRMDGFELAVRIREQSRDVPIIFLSAKSMKADILKGFHVGADDYMTKPFSMEELLLRIEAIIRRTRSHVEEAGNVYYIGKYVFDSLGQTLTLGEKVTKLTTKESALLLELCKHVNVTLERSYAMTKIWPEENYFNARSIDVYVTKLRKMLKDDPSVSIKNVHGRGYKLVIPSGVES</sequence>
<dbReference type="InterPro" id="IPR016032">
    <property type="entry name" value="Sig_transdc_resp-reg_C-effctor"/>
</dbReference>
<dbReference type="Proteomes" id="UP000030103">
    <property type="component" value="Unassembled WGS sequence"/>
</dbReference>
<dbReference type="SMART" id="SM00448">
    <property type="entry name" value="REC"/>
    <property type="match status" value="1"/>
</dbReference>
<dbReference type="STRING" id="28115.HQ47_05595"/>
<dbReference type="GO" id="GO:0032993">
    <property type="term" value="C:protein-DNA complex"/>
    <property type="evidence" value="ECO:0007669"/>
    <property type="project" value="TreeGrafter"/>
</dbReference>
<feature type="domain" description="OmpR/PhoB-type" evidence="7">
    <location>
        <begin position="131"/>
        <end position="228"/>
    </location>
</feature>
<dbReference type="Gene3D" id="6.10.250.690">
    <property type="match status" value="1"/>
</dbReference>
<reference evidence="9 11" key="2">
    <citation type="submission" date="2018-06" db="EMBL/GenBank/DDBJ databases">
        <authorList>
            <consortium name="Pathogen Informatics"/>
            <person name="Doyle S."/>
        </authorList>
    </citation>
    <scope>NUCLEOTIDE SEQUENCE [LARGE SCALE GENOMIC DNA]</scope>
    <source>
        <strain evidence="9 11">NCTC11632</strain>
    </source>
</reference>
<dbReference type="OrthoDB" id="9790442at2"/>
<dbReference type="InterPro" id="IPR011006">
    <property type="entry name" value="CheY-like_superfamily"/>
</dbReference>
<dbReference type="PANTHER" id="PTHR48111:SF40">
    <property type="entry name" value="PHOSPHATE REGULON TRANSCRIPTIONAL REGULATORY PROTEIN PHOB"/>
    <property type="match status" value="1"/>
</dbReference>
<keyword evidence="1 4" id="KW-0597">Phosphoprotein</keyword>
<dbReference type="PROSITE" id="PS50110">
    <property type="entry name" value="RESPONSE_REGULATORY"/>
    <property type="match status" value="1"/>
</dbReference>
<dbReference type="AlphaFoldDB" id="A0A0A2E9M9"/>
<dbReference type="SUPFAM" id="SSF52172">
    <property type="entry name" value="CheY-like"/>
    <property type="match status" value="1"/>
</dbReference>
<accession>A0A0A2E9M9</accession>
<feature type="DNA-binding region" description="OmpR/PhoB-type" evidence="5">
    <location>
        <begin position="131"/>
        <end position="228"/>
    </location>
</feature>
<dbReference type="SUPFAM" id="SSF46894">
    <property type="entry name" value="C-terminal effector domain of the bipartite response regulators"/>
    <property type="match status" value="1"/>
</dbReference>
<dbReference type="Gene3D" id="3.40.50.2300">
    <property type="match status" value="1"/>
</dbReference>